<keyword evidence="2" id="KW-1185">Reference proteome</keyword>
<sequence>MKIENHIKRNAINRPNDVFGSFVPIVQTFVNQQLQIAENYTHTVTKGKFRIFINKTFLLEFQNDAPIEIQECPCQISKVQQCPCSHLLYFIKQKQQLGNYDLLREQVNNDLYSISKYMEQMDLLKTSRYASNIIIQQRIQRDRIDLIDDLNFKAEQTCTSQELKEVLMRAFDEVELDQQILITNYAVMISNKQNLYFEKESKNIPEKFSRYKSAAELFK</sequence>
<evidence type="ECO:0000313" key="1">
    <source>
        <dbReference type="EMBL" id="CAL5998031.1"/>
    </source>
</evidence>
<dbReference type="Proteomes" id="UP001642409">
    <property type="component" value="Unassembled WGS sequence"/>
</dbReference>
<name>A0ABP1HMT1_9EUKA</name>
<comment type="caution">
    <text evidence="1">The sequence shown here is derived from an EMBL/GenBank/DDBJ whole genome shotgun (WGS) entry which is preliminary data.</text>
</comment>
<reference evidence="1 2" key="1">
    <citation type="submission" date="2024-07" db="EMBL/GenBank/DDBJ databases">
        <authorList>
            <person name="Akdeniz Z."/>
        </authorList>
    </citation>
    <scope>NUCLEOTIDE SEQUENCE [LARGE SCALE GENOMIC DNA]</scope>
</reference>
<gene>
    <name evidence="1" type="ORF">HINF_LOCUS15538</name>
</gene>
<accession>A0ABP1HMT1</accession>
<proteinExistence type="predicted"/>
<protein>
    <submittedName>
        <fullName evidence="1">Hypothetical_protein</fullName>
    </submittedName>
</protein>
<dbReference type="EMBL" id="CAXDID020000037">
    <property type="protein sequence ID" value="CAL5998031.1"/>
    <property type="molecule type" value="Genomic_DNA"/>
</dbReference>
<evidence type="ECO:0000313" key="2">
    <source>
        <dbReference type="Proteomes" id="UP001642409"/>
    </source>
</evidence>
<organism evidence="1 2">
    <name type="scientific">Hexamita inflata</name>
    <dbReference type="NCBI Taxonomy" id="28002"/>
    <lineage>
        <taxon>Eukaryota</taxon>
        <taxon>Metamonada</taxon>
        <taxon>Diplomonadida</taxon>
        <taxon>Hexamitidae</taxon>
        <taxon>Hexamitinae</taxon>
        <taxon>Hexamita</taxon>
    </lineage>
</organism>